<name>A0A0D0ASV1_9AGAR</name>
<sequence length="135" mass="15116">SNLDSNEMFYILLKDEDGMKAGSVVHRDVVECFRQNISHSDQRRNMTIIANTNNGLRVVGPKVNDTNKVIECMLDPGSQIVIMDHLAVAYLGICWDPAVKIQMQDSHGVLGLMEDLAQNVPFTFGDITIYLQVHI</sequence>
<dbReference type="OrthoDB" id="3048530at2759"/>
<evidence type="ECO:0000313" key="2">
    <source>
        <dbReference type="Proteomes" id="UP000053593"/>
    </source>
</evidence>
<feature type="non-terminal residue" evidence="1">
    <location>
        <position position="135"/>
    </location>
</feature>
<gene>
    <name evidence="1" type="ORF">GYMLUDRAFT_132311</name>
</gene>
<proteinExistence type="predicted"/>
<accession>A0A0D0ASV1</accession>
<dbReference type="HOGENOM" id="CLU_1886002_0_0_1"/>
<protein>
    <submittedName>
        <fullName evidence="1">Uncharacterized protein</fullName>
    </submittedName>
</protein>
<evidence type="ECO:0000313" key="1">
    <source>
        <dbReference type="EMBL" id="KIK53490.1"/>
    </source>
</evidence>
<keyword evidence="2" id="KW-1185">Reference proteome</keyword>
<dbReference type="Proteomes" id="UP000053593">
    <property type="component" value="Unassembled WGS sequence"/>
</dbReference>
<dbReference type="AlphaFoldDB" id="A0A0D0ASV1"/>
<reference evidence="1 2" key="1">
    <citation type="submission" date="2014-04" db="EMBL/GenBank/DDBJ databases">
        <title>Evolutionary Origins and Diversification of the Mycorrhizal Mutualists.</title>
        <authorList>
            <consortium name="DOE Joint Genome Institute"/>
            <consortium name="Mycorrhizal Genomics Consortium"/>
            <person name="Kohler A."/>
            <person name="Kuo A."/>
            <person name="Nagy L.G."/>
            <person name="Floudas D."/>
            <person name="Copeland A."/>
            <person name="Barry K.W."/>
            <person name="Cichocki N."/>
            <person name="Veneault-Fourrey C."/>
            <person name="LaButti K."/>
            <person name="Lindquist E.A."/>
            <person name="Lipzen A."/>
            <person name="Lundell T."/>
            <person name="Morin E."/>
            <person name="Murat C."/>
            <person name="Riley R."/>
            <person name="Ohm R."/>
            <person name="Sun H."/>
            <person name="Tunlid A."/>
            <person name="Henrissat B."/>
            <person name="Grigoriev I.V."/>
            <person name="Hibbett D.S."/>
            <person name="Martin F."/>
        </authorList>
    </citation>
    <scope>NUCLEOTIDE SEQUENCE [LARGE SCALE GENOMIC DNA]</scope>
    <source>
        <strain evidence="1 2">FD-317 M1</strain>
    </source>
</reference>
<feature type="non-terminal residue" evidence="1">
    <location>
        <position position="1"/>
    </location>
</feature>
<organism evidence="1 2">
    <name type="scientific">Collybiopsis luxurians FD-317 M1</name>
    <dbReference type="NCBI Taxonomy" id="944289"/>
    <lineage>
        <taxon>Eukaryota</taxon>
        <taxon>Fungi</taxon>
        <taxon>Dikarya</taxon>
        <taxon>Basidiomycota</taxon>
        <taxon>Agaricomycotina</taxon>
        <taxon>Agaricomycetes</taxon>
        <taxon>Agaricomycetidae</taxon>
        <taxon>Agaricales</taxon>
        <taxon>Marasmiineae</taxon>
        <taxon>Omphalotaceae</taxon>
        <taxon>Collybiopsis</taxon>
        <taxon>Collybiopsis luxurians</taxon>
    </lineage>
</organism>
<dbReference type="EMBL" id="KN834828">
    <property type="protein sequence ID" value="KIK53490.1"/>
    <property type="molecule type" value="Genomic_DNA"/>
</dbReference>